<dbReference type="EMBL" id="SSWH01000015">
    <property type="protein sequence ID" value="THJ64928.1"/>
    <property type="molecule type" value="Genomic_DNA"/>
</dbReference>
<protein>
    <submittedName>
        <fullName evidence="2">Zinc ribbon domain-containing protein</fullName>
    </submittedName>
</protein>
<evidence type="ECO:0000313" key="2">
    <source>
        <dbReference type="EMBL" id="THJ64928.1"/>
    </source>
</evidence>
<feature type="region of interest" description="Disordered" evidence="1">
    <location>
        <begin position="38"/>
        <end position="68"/>
    </location>
</feature>
<dbReference type="Proteomes" id="UP000305233">
    <property type="component" value="Unassembled WGS sequence"/>
</dbReference>
<dbReference type="OrthoDB" id="9792898at2"/>
<gene>
    <name evidence="2" type="ORF">E8P82_13710</name>
</gene>
<organism evidence="2 3">
    <name type="scientific">Arthrobacter echini</name>
    <dbReference type="NCBI Taxonomy" id="1529066"/>
    <lineage>
        <taxon>Bacteria</taxon>
        <taxon>Bacillati</taxon>
        <taxon>Actinomycetota</taxon>
        <taxon>Actinomycetes</taxon>
        <taxon>Micrococcales</taxon>
        <taxon>Micrococcaceae</taxon>
        <taxon>Arthrobacter</taxon>
    </lineage>
</organism>
<reference evidence="2 3" key="1">
    <citation type="submission" date="2019-04" db="EMBL/GenBank/DDBJ databases">
        <authorList>
            <person name="Liu Q."/>
            <person name="Xin Y.-H."/>
        </authorList>
    </citation>
    <scope>NUCLEOTIDE SEQUENCE [LARGE SCALE GENOMIC DNA]</scope>
    <source>
        <strain evidence="2 3">AM23</strain>
    </source>
</reference>
<dbReference type="AlphaFoldDB" id="A0A4S5E0S7"/>
<accession>A0A4S5E0S7</accession>
<evidence type="ECO:0000256" key="1">
    <source>
        <dbReference type="SAM" id="MobiDB-lite"/>
    </source>
</evidence>
<sequence>MILYDFNCTEGHRFEAGVQSMLSENPACPICAAPTRRRPSTVKIGGRADAGPSRDQMPRSWQGVRNGDHETVAHWRELATKRERLEEKYPELAGDRRPVLAHEGIFSAKPLRAGDDVPKAVAEAKASGVLPHGHGATPL</sequence>
<proteinExistence type="predicted"/>
<evidence type="ECO:0000313" key="3">
    <source>
        <dbReference type="Proteomes" id="UP000305233"/>
    </source>
</evidence>
<name>A0A4S5E0S7_9MICC</name>
<keyword evidence="3" id="KW-1185">Reference proteome</keyword>
<dbReference type="RefSeq" id="WP_136455615.1">
    <property type="nucleotide sequence ID" value="NZ_SSWH01000015.1"/>
</dbReference>
<comment type="caution">
    <text evidence="2">The sequence shown here is derived from an EMBL/GenBank/DDBJ whole genome shotgun (WGS) entry which is preliminary data.</text>
</comment>